<dbReference type="Pfam" id="PF25601">
    <property type="entry name" value="AAA_lid_14"/>
    <property type="match status" value="1"/>
</dbReference>
<organism evidence="7 9">
    <name type="scientific">Aneurinibacillus migulanus</name>
    <name type="common">Bacillus migulanus</name>
    <dbReference type="NCBI Taxonomy" id="47500"/>
    <lineage>
        <taxon>Bacteria</taxon>
        <taxon>Bacillati</taxon>
        <taxon>Bacillota</taxon>
        <taxon>Bacilli</taxon>
        <taxon>Bacillales</taxon>
        <taxon>Paenibacillaceae</taxon>
        <taxon>Aneurinibacillus group</taxon>
        <taxon>Aneurinibacillus</taxon>
    </lineage>
</organism>
<dbReference type="PROSITE" id="PS00675">
    <property type="entry name" value="SIGMA54_INTERACT_1"/>
    <property type="match status" value="1"/>
</dbReference>
<sequence>MKELIVLSLGANTLKHVIVQLKKYVGADVQIKGYCIENKISEHFAGKLVLVTSELLCRLVPEHVADASKIIVARRTLSYENIDKMLRLKDGSEVLLVNDMKESCIEVMEQLKNHGFENFVYYPYYPGIETYRKCAIAITPGESNLAPEEVEQIIDIGTRQIDITTIVEIMGELDLIPTRGSIASSEFVKEIIELTKSLSRLNRKLDDTNVLLSNIFDKFPKALFFCDKDENVLYYNEEMKKIFPGLSLLHMNIRAILNSDFSLAETGDSTGEILELNGKDYIASIDTVWNENDRLGYLLMMENYAKFKDLDTMLRSKLKKKEHVAPYHFDNLFYKDKKMERMVELAKKIARRDSTVLIRGESGTGKELLAQAIHNFSARRNKPFVAVNFASLSSSILESELFGYEEGAFTGAKKGGKTGMFEEAHEGTIFMDEIGDTPLDLQVKLLRVLQEGVVRRVGGNREIPIDVRIITATNVNLEEKVEQGLFRQDLYYRLNVLPIHTVSLRERRDDIPYLLLYYINRVSEQEYSSLEEYMTQETITFIKNHPWPGNVRELMNVVEYLVNIKEERAIEKSDLPTYLLEEAEKETIDREQQVQHAELSESDMILYIISKKFGIGRRKIVQELALKGVNMGEGKVKTIIKYLESKQLIEVKTGARGCMLTEKGKAYLHGR</sequence>
<dbReference type="CDD" id="cd00009">
    <property type="entry name" value="AAA"/>
    <property type="match status" value="1"/>
</dbReference>
<evidence type="ECO:0000313" key="8">
    <source>
        <dbReference type="EMBL" id="SDI24755.1"/>
    </source>
</evidence>
<dbReference type="FunFam" id="3.40.50.300:FF:000006">
    <property type="entry name" value="DNA-binding transcriptional regulator NtrC"/>
    <property type="match status" value="1"/>
</dbReference>
<dbReference type="Proteomes" id="UP000037269">
    <property type="component" value="Unassembled WGS sequence"/>
</dbReference>
<gene>
    <name evidence="7" type="ORF">AF333_13390</name>
    <name evidence="8" type="ORF">SAMN04487909_102262</name>
</gene>
<keyword evidence="4 8" id="KW-0238">DNA-binding</keyword>
<dbReference type="PANTHER" id="PTHR32071">
    <property type="entry name" value="TRANSCRIPTIONAL REGULATORY PROTEIN"/>
    <property type="match status" value="1"/>
</dbReference>
<dbReference type="PROSITE" id="PS50045">
    <property type="entry name" value="SIGMA54_INTERACT_4"/>
    <property type="match status" value="1"/>
</dbReference>
<dbReference type="SMART" id="SM00382">
    <property type="entry name" value="AAA"/>
    <property type="match status" value="1"/>
</dbReference>
<evidence type="ECO:0000256" key="2">
    <source>
        <dbReference type="ARBA" id="ARBA00022840"/>
    </source>
</evidence>
<evidence type="ECO:0000313" key="10">
    <source>
        <dbReference type="Proteomes" id="UP000182836"/>
    </source>
</evidence>
<dbReference type="GO" id="GO:0005524">
    <property type="term" value="F:ATP binding"/>
    <property type="evidence" value="ECO:0007669"/>
    <property type="project" value="UniProtKB-KW"/>
</dbReference>
<proteinExistence type="predicted"/>
<dbReference type="InterPro" id="IPR036390">
    <property type="entry name" value="WH_DNA-bd_sf"/>
</dbReference>
<name>A0A0D1WJA5_ANEMI</name>
<dbReference type="PANTHER" id="PTHR32071:SF57">
    <property type="entry name" value="C4-DICARBOXYLATE TRANSPORT TRANSCRIPTIONAL REGULATORY PROTEIN DCTD"/>
    <property type="match status" value="1"/>
</dbReference>
<dbReference type="InterPro" id="IPR002078">
    <property type="entry name" value="Sigma_54_int"/>
</dbReference>
<protein>
    <submittedName>
        <fullName evidence="8">Transcriptional regulator containing PAS, AAA-type ATPase, and DNA-binding Fis domains</fullName>
    </submittedName>
</protein>
<keyword evidence="5" id="KW-0804">Transcription</keyword>
<evidence type="ECO:0000313" key="9">
    <source>
        <dbReference type="Proteomes" id="UP000037269"/>
    </source>
</evidence>
<dbReference type="Gene3D" id="3.40.50.300">
    <property type="entry name" value="P-loop containing nucleotide triphosphate hydrolases"/>
    <property type="match status" value="1"/>
</dbReference>
<evidence type="ECO:0000256" key="5">
    <source>
        <dbReference type="ARBA" id="ARBA00023163"/>
    </source>
</evidence>
<accession>A0A0D1WJA5</accession>
<keyword evidence="1" id="KW-0547">Nucleotide-binding</keyword>
<dbReference type="Gene3D" id="1.10.8.60">
    <property type="match status" value="1"/>
</dbReference>
<dbReference type="EMBL" id="FNED01000002">
    <property type="protein sequence ID" value="SDI24755.1"/>
    <property type="molecule type" value="Genomic_DNA"/>
</dbReference>
<evidence type="ECO:0000256" key="4">
    <source>
        <dbReference type="ARBA" id="ARBA00023125"/>
    </source>
</evidence>
<dbReference type="Pfam" id="PF08461">
    <property type="entry name" value="WHD_RNase_R"/>
    <property type="match status" value="1"/>
</dbReference>
<evidence type="ECO:0000256" key="1">
    <source>
        <dbReference type="ARBA" id="ARBA00022741"/>
    </source>
</evidence>
<dbReference type="Gene3D" id="3.30.450.20">
    <property type="entry name" value="PAS domain"/>
    <property type="match status" value="1"/>
</dbReference>
<evidence type="ECO:0000259" key="6">
    <source>
        <dbReference type="PROSITE" id="PS50045"/>
    </source>
</evidence>
<dbReference type="InterPro" id="IPR025943">
    <property type="entry name" value="Sigma_54_int_dom_ATP-bd_2"/>
</dbReference>
<dbReference type="InterPro" id="IPR036388">
    <property type="entry name" value="WH-like_DNA-bd_sf"/>
</dbReference>
<dbReference type="AlphaFoldDB" id="A0A0D1WJA5"/>
<dbReference type="SUPFAM" id="SSF52540">
    <property type="entry name" value="P-loop containing nucleoside triphosphate hydrolases"/>
    <property type="match status" value="1"/>
</dbReference>
<dbReference type="GeneID" id="42306166"/>
<dbReference type="InterPro" id="IPR013668">
    <property type="entry name" value="RNase_R_HTH_12"/>
</dbReference>
<dbReference type="InterPro" id="IPR027417">
    <property type="entry name" value="P-loop_NTPase"/>
</dbReference>
<dbReference type="InterPro" id="IPR003593">
    <property type="entry name" value="AAA+_ATPase"/>
</dbReference>
<reference evidence="8 10" key="2">
    <citation type="submission" date="2016-10" db="EMBL/GenBank/DDBJ databases">
        <authorList>
            <person name="de Groot N.N."/>
        </authorList>
    </citation>
    <scope>NUCLEOTIDE SEQUENCE [LARGE SCALE GENOMIC DNA]</scope>
    <source>
        <strain evidence="8 10">DSM 2895</strain>
    </source>
</reference>
<dbReference type="GO" id="GO:0006355">
    <property type="term" value="P:regulation of DNA-templated transcription"/>
    <property type="evidence" value="ECO:0007669"/>
    <property type="project" value="InterPro"/>
</dbReference>
<reference evidence="7 9" key="1">
    <citation type="submission" date="2015-07" db="EMBL/GenBank/DDBJ databases">
        <title>Fjat-14205 dsm 2895.</title>
        <authorList>
            <person name="Liu B."/>
            <person name="Wang J."/>
            <person name="Zhu Y."/>
            <person name="Liu G."/>
            <person name="Chen Q."/>
            <person name="Chen Z."/>
            <person name="Lan J."/>
            <person name="Che J."/>
            <person name="Ge C."/>
            <person name="Shi H."/>
            <person name="Pan Z."/>
            <person name="Liu X."/>
        </authorList>
    </citation>
    <scope>NUCLEOTIDE SEQUENCE [LARGE SCALE GENOMIC DNA]</scope>
    <source>
        <strain evidence="7 9">DSM 2895</strain>
    </source>
</reference>
<dbReference type="OrthoDB" id="9803970at2"/>
<keyword evidence="2" id="KW-0067">ATP-binding</keyword>
<dbReference type="SUPFAM" id="SSF46785">
    <property type="entry name" value="Winged helix' DNA-binding domain"/>
    <property type="match status" value="1"/>
</dbReference>
<dbReference type="PROSITE" id="PS00688">
    <property type="entry name" value="SIGMA54_INTERACT_3"/>
    <property type="match status" value="1"/>
</dbReference>
<dbReference type="PROSITE" id="PS00676">
    <property type="entry name" value="SIGMA54_INTERACT_2"/>
    <property type="match status" value="1"/>
</dbReference>
<dbReference type="EMBL" id="LGUG01000004">
    <property type="protein sequence ID" value="KON96321.1"/>
    <property type="molecule type" value="Genomic_DNA"/>
</dbReference>
<dbReference type="STRING" id="47500.AF333_13390"/>
<dbReference type="PATRIC" id="fig|47500.8.peg.1442"/>
<dbReference type="InterPro" id="IPR025944">
    <property type="entry name" value="Sigma_54_int_dom_CS"/>
</dbReference>
<dbReference type="GO" id="GO:0003677">
    <property type="term" value="F:DNA binding"/>
    <property type="evidence" value="ECO:0007669"/>
    <property type="project" value="UniProtKB-KW"/>
</dbReference>
<dbReference type="Proteomes" id="UP000182836">
    <property type="component" value="Unassembled WGS sequence"/>
</dbReference>
<dbReference type="Pfam" id="PF00158">
    <property type="entry name" value="Sigma54_activat"/>
    <property type="match status" value="1"/>
</dbReference>
<keyword evidence="3" id="KW-0805">Transcription regulation</keyword>
<dbReference type="InterPro" id="IPR025662">
    <property type="entry name" value="Sigma_54_int_dom_ATP-bd_1"/>
</dbReference>
<dbReference type="RefSeq" id="WP_043064006.1">
    <property type="nucleotide sequence ID" value="NZ_BJOA01000009.1"/>
</dbReference>
<keyword evidence="9" id="KW-1185">Reference proteome</keyword>
<dbReference type="Gene3D" id="1.10.10.10">
    <property type="entry name" value="Winged helix-like DNA-binding domain superfamily/Winged helix DNA-binding domain"/>
    <property type="match status" value="1"/>
</dbReference>
<dbReference type="InterPro" id="IPR058031">
    <property type="entry name" value="AAA_lid_NorR"/>
</dbReference>
<feature type="domain" description="Sigma-54 factor interaction" evidence="6">
    <location>
        <begin position="332"/>
        <end position="563"/>
    </location>
</feature>
<evidence type="ECO:0000256" key="3">
    <source>
        <dbReference type="ARBA" id="ARBA00023015"/>
    </source>
</evidence>
<evidence type="ECO:0000313" key="7">
    <source>
        <dbReference type="EMBL" id="KON96321.1"/>
    </source>
</evidence>